<dbReference type="AlphaFoldDB" id="A0A8R1EEP4"/>
<reference evidence="3" key="2">
    <citation type="submission" date="2022-06" db="UniProtKB">
        <authorList>
            <consortium name="EnsemblMetazoa"/>
        </authorList>
    </citation>
    <scope>IDENTIFICATION</scope>
    <source>
        <strain evidence="3">DF5081</strain>
    </source>
</reference>
<sequence length="121" mass="13742">MSIQDQSGQPPPPHHLRLSPIHAHSGPSNRYPASPSPPCCVRPLRRRHLDRTLSCRRLLTDHAERRFLYSDSRGTFWKDRICPSTDKMIKGGHSMHSRCDFLAFNFVFSTCMLAAVALTLS</sequence>
<name>A0A8R1EEP4_CAEJA</name>
<keyword evidence="2" id="KW-1133">Transmembrane helix</keyword>
<feature type="transmembrane region" description="Helical" evidence="2">
    <location>
        <begin position="101"/>
        <end position="120"/>
    </location>
</feature>
<keyword evidence="2" id="KW-0812">Transmembrane</keyword>
<protein>
    <submittedName>
        <fullName evidence="3">Uncharacterized protein</fullName>
    </submittedName>
</protein>
<reference evidence="4" key="1">
    <citation type="submission" date="2010-08" db="EMBL/GenBank/DDBJ databases">
        <authorList>
            <consortium name="Caenorhabditis japonica Sequencing Consortium"/>
            <person name="Wilson R.K."/>
        </authorList>
    </citation>
    <scope>NUCLEOTIDE SEQUENCE [LARGE SCALE GENOMIC DNA]</scope>
    <source>
        <strain evidence="4">DF5081</strain>
    </source>
</reference>
<evidence type="ECO:0000313" key="3">
    <source>
        <dbReference type="EnsemblMetazoa" id="CJA33314.1"/>
    </source>
</evidence>
<accession>A0A8R1EEP4</accession>
<evidence type="ECO:0000256" key="1">
    <source>
        <dbReference type="SAM" id="MobiDB-lite"/>
    </source>
</evidence>
<keyword evidence="4" id="KW-1185">Reference proteome</keyword>
<organism evidence="3 4">
    <name type="scientific">Caenorhabditis japonica</name>
    <dbReference type="NCBI Taxonomy" id="281687"/>
    <lineage>
        <taxon>Eukaryota</taxon>
        <taxon>Metazoa</taxon>
        <taxon>Ecdysozoa</taxon>
        <taxon>Nematoda</taxon>
        <taxon>Chromadorea</taxon>
        <taxon>Rhabditida</taxon>
        <taxon>Rhabditina</taxon>
        <taxon>Rhabditomorpha</taxon>
        <taxon>Rhabditoidea</taxon>
        <taxon>Rhabditidae</taxon>
        <taxon>Peloderinae</taxon>
        <taxon>Caenorhabditis</taxon>
    </lineage>
</organism>
<evidence type="ECO:0000313" key="4">
    <source>
        <dbReference type="Proteomes" id="UP000005237"/>
    </source>
</evidence>
<keyword evidence="2" id="KW-0472">Membrane</keyword>
<proteinExistence type="predicted"/>
<dbReference type="EnsemblMetazoa" id="CJA33314.1">
    <property type="protein sequence ID" value="CJA33314.1"/>
    <property type="gene ID" value="WBGene00209161"/>
</dbReference>
<feature type="region of interest" description="Disordered" evidence="1">
    <location>
        <begin position="1"/>
        <end position="37"/>
    </location>
</feature>
<dbReference type="Proteomes" id="UP000005237">
    <property type="component" value="Unassembled WGS sequence"/>
</dbReference>
<evidence type="ECO:0000256" key="2">
    <source>
        <dbReference type="SAM" id="Phobius"/>
    </source>
</evidence>